<keyword evidence="1" id="KW-0472">Membrane</keyword>
<evidence type="ECO:0000256" key="1">
    <source>
        <dbReference type="SAM" id="Phobius"/>
    </source>
</evidence>
<dbReference type="AlphaFoldDB" id="A0A3B7RFZ6"/>
<feature type="transmembrane region" description="Helical" evidence="1">
    <location>
        <begin position="89"/>
        <end position="110"/>
    </location>
</feature>
<dbReference type="OrthoDB" id="9850355at2"/>
<proteinExistence type="predicted"/>
<organism evidence="2 3">
    <name type="scientific">Hymenobacter oligotrophus</name>
    <dbReference type="NCBI Taxonomy" id="2319843"/>
    <lineage>
        <taxon>Bacteria</taxon>
        <taxon>Pseudomonadati</taxon>
        <taxon>Bacteroidota</taxon>
        <taxon>Cytophagia</taxon>
        <taxon>Cytophagales</taxon>
        <taxon>Hymenobacteraceae</taxon>
        <taxon>Hymenobacter</taxon>
    </lineage>
</organism>
<keyword evidence="3" id="KW-1185">Reference proteome</keyword>
<dbReference type="EMBL" id="CP032317">
    <property type="protein sequence ID" value="AYA38186.1"/>
    <property type="molecule type" value="Genomic_DNA"/>
</dbReference>
<name>A0A3B7RFZ6_9BACT</name>
<accession>A0A3B7RFZ6</accession>
<protein>
    <submittedName>
        <fullName evidence="2">Uncharacterized protein</fullName>
    </submittedName>
</protein>
<evidence type="ECO:0000313" key="2">
    <source>
        <dbReference type="EMBL" id="AYA38186.1"/>
    </source>
</evidence>
<dbReference type="KEGG" id="hyh:D3Y59_14735"/>
<dbReference type="Proteomes" id="UP000262802">
    <property type="component" value="Chromosome"/>
</dbReference>
<evidence type="ECO:0000313" key="3">
    <source>
        <dbReference type="Proteomes" id="UP000262802"/>
    </source>
</evidence>
<keyword evidence="1" id="KW-1133">Transmembrane helix</keyword>
<feature type="transmembrane region" description="Helical" evidence="1">
    <location>
        <begin position="22"/>
        <end position="47"/>
    </location>
</feature>
<sequence length="118" mass="13075">MPVKPALIFATPSEGMGFMRAWLLNFIVELVYFLPFYVLGGSLFALMLSGDKTNLPKPLVLYLAGGLVAAVIYATLTFGSNSIFRPTEFFGSVVVYFLTGIVYAVVYHWLLPKQPTRT</sequence>
<gene>
    <name evidence="2" type="ORF">D3Y59_14735</name>
</gene>
<keyword evidence="1" id="KW-0812">Transmembrane</keyword>
<feature type="transmembrane region" description="Helical" evidence="1">
    <location>
        <begin position="59"/>
        <end position="83"/>
    </location>
</feature>
<reference evidence="2 3" key="1">
    <citation type="submission" date="2018-09" db="EMBL/GenBank/DDBJ databases">
        <title>Hymenobacter medium sp. nov., isolated from R2A medium.</title>
        <authorList>
            <person name="Yingchao G."/>
        </authorList>
    </citation>
    <scope>NUCLEOTIDE SEQUENCE [LARGE SCALE GENOMIC DNA]</scope>
    <source>
        <strain evidence="3">sh-6</strain>
    </source>
</reference>